<dbReference type="GO" id="GO:0005829">
    <property type="term" value="C:cytosol"/>
    <property type="evidence" value="ECO:0007669"/>
    <property type="project" value="TreeGrafter"/>
</dbReference>
<dbReference type="InterPro" id="IPR020557">
    <property type="entry name" value="Fumarate_lyase_CS"/>
</dbReference>
<dbReference type="Gene3D" id="1.10.275.10">
    <property type="entry name" value="Fumarase/aspartase (N-terminal domain)"/>
    <property type="match status" value="1"/>
</dbReference>
<dbReference type="FunFam" id="1.10.275.10:FF:000001">
    <property type="entry name" value="Fumarate hydratase, mitochondrial"/>
    <property type="match status" value="1"/>
</dbReference>
<dbReference type="NCBIfam" id="TIGR00839">
    <property type="entry name" value="aspA"/>
    <property type="match status" value="1"/>
</dbReference>
<dbReference type="SUPFAM" id="SSF48557">
    <property type="entry name" value="L-aspartase-like"/>
    <property type="match status" value="1"/>
</dbReference>
<evidence type="ECO:0000256" key="1">
    <source>
        <dbReference type="ARBA" id="ARBA00005596"/>
    </source>
</evidence>
<evidence type="ECO:0000256" key="6">
    <source>
        <dbReference type="SAM" id="MobiDB-lite"/>
    </source>
</evidence>
<dbReference type="AlphaFoldDB" id="A0A2W5USJ9"/>
<evidence type="ECO:0000256" key="4">
    <source>
        <dbReference type="ARBA" id="ARBA00023239"/>
    </source>
</evidence>
<dbReference type="InterPro" id="IPR051546">
    <property type="entry name" value="Aspartate_Ammonia-Lyase"/>
</dbReference>
<proteinExistence type="inferred from homology"/>
<dbReference type="PANTHER" id="PTHR42696">
    <property type="entry name" value="ASPARTATE AMMONIA-LYASE"/>
    <property type="match status" value="1"/>
</dbReference>
<dbReference type="PRINTS" id="PR00149">
    <property type="entry name" value="FUMRATELYASE"/>
</dbReference>
<dbReference type="Proteomes" id="UP000249432">
    <property type="component" value="Unassembled WGS sequence"/>
</dbReference>
<dbReference type="GO" id="GO:0008797">
    <property type="term" value="F:aspartate ammonia-lyase activity"/>
    <property type="evidence" value="ECO:0007669"/>
    <property type="project" value="UniProtKB-UniRule"/>
</dbReference>
<comment type="similarity">
    <text evidence="1">Belongs to the class-II fumarase/aspartase family. Aspartase subfamily.</text>
</comment>
<dbReference type="NCBIfam" id="NF008909">
    <property type="entry name" value="PRK12273.1"/>
    <property type="match status" value="1"/>
</dbReference>
<dbReference type="PROSITE" id="PS00163">
    <property type="entry name" value="FUMARATE_LYASES"/>
    <property type="match status" value="1"/>
</dbReference>
<dbReference type="Pfam" id="PF00206">
    <property type="entry name" value="Lyase_1"/>
    <property type="match status" value="1"/>
</dbReference>
<dbReference type="FunFam" id="1.20.200.10:FF:000001">
    <property type="entry name" value="Fumarate hydratase, mitochondrial"/>
    <property type="match status" value="1"/>
</dbReference>
<feature type="region of interest" description="Disordered" evidence="6">
    <location>
        <begin position="1"/>
        <end position="83"/>
    </location>
</feature>
<dbReference type="Pfam" id="PF10415">
    <property type="entry name" value="FumaraseC_C"/>
    <property type="match status" value="1"/>
</dbReference>
<dbReference type="Gene3D" id="1.20.200.10">
    <property type="entry name" value="Fumarase/aspartase (Central domain)"/>
    <property type="match status" value="1"/>
</dbReference>
<dbReference type="InterPro" id="IPR004708">
    <property type="entry name" value="ApsA"/>
</dbReference>
<accession>A0A2W5USJ9</accession>
<comment type="caution">
    <text evidence="9">The sequence shown here is derived from an EMBL/GenBank/DDBJ whole genome shotgun (WGS) entry which is preliminary data.</text>
</comment>
<evidence type="ECO:0000259" key="8">
    <source>
        <dbReference type="Pfam" id="PF10415"/>
    </source>
</evidence>
<keyword evidence="4 9" id="KW-0456">Lyase</keyword>
<dbReference type="CDD" id="cd01357">
    <property type="entry name" value="Aspartase"/>
    <property type="match status" value="1"/>
</dbReference>
<dbReference type="InterPro" id="IPR024083">
    <property type="entry name" value="Fumarase/histidase_N"/>
</dbReference>
<feature type="domain" description="Fumarate lyase N-terminal" evidence="7">
    <location>
        <begin position="120"/>
        <end position="452"/>
    </location>
</feature>
<dbReference type="EC" id="4.3.1.1" evidence="2 5"/>
<reference evidence="9 10" key="1">
    <citation type="submission" date="2017-08" db="EMBL/GenBank/DDBJ databases">
        <title>Infants hospitalized years apart are colonized by the same room-sourced microbial strains.</title>
        <authorList>
            <person name="Brooks B."/>
            <person name="Olm M.R."/>
            <person name="Firek B.A."/>
            <person name="Baker R."/>
            <person name="Thomas B.C."/>
            <person name="Morowitz M.J."/>
            <person name="Banfield J.F."/>
        </authorList>
    </citation>
    <scope>NUCLEOTIDE SEQUENCE [LARGE SCALE GENOMIC DNA]</scope>
    <source>
        <strain evidence="9">S2_003_000_R1_3</strain>
    </source>
</reference>
<protein>
    <recommendedName>
        <fullName evidence="3 5">Aspartate ammonia-lyase</fullName>
        <ecNumber evidence="2 5">4.3.1.1</ecNumber>
    </recommendedName>
</protein>
<evidence type="ECO:0000256" key="3">
    <source>
        <dbReference type="ARBA" id="ARBA00016146"/>
    </source>
</evidence>
<evidence type="ECO:0000313" key="10">
    <source>
        <dbReference type="Proteomes" id="UP000249432"/>
    </source>
</evidence>
<dbReference type="PANTHER" id="PTHR42696:SF2">
    <property type="entry name" value="ASPARTATE AMMONIA-LYASE"/>
    <property type="match status" value="1"/>
</dbReference>
<sequence length="585" mass="63156">MSEQSTSRPFGKQGNEPTDSQNEVSPTLTSLPSSESLTCSTPGSSAAPSPSGSAEDHPHTPSADQRTPSEAWDVPVAAPGSSSERIGVVVTSTDIITSAETHSQRAKSAQSFREETDLLGALQVPADAYYGVHTLRAVENFQISRTNINHVPELIRGMVMVKKAAAIANREVHALPAKKAEAIIWACDQILDKHRGMDQFPIDVFQGGAGTSVNMNTNEVIANFALEYLGEPKGNYDVINPNDDVNMSQSTNDAYPTGFRLGLHFAIEQLANHVDALERAFLAKGNEFNDVMKMGRTQLQDAVPMSLGQEFRAFGNNLAEERSQLERAQSKLREMNMGATAIGTGLNTPAGYQAAVIRALSTVSGLDVKPARDLIEATSDTGAYVNAHSAVKRLAMKLSKICNDLRLLSSGPRAGLNEINLPERQAGSSIMPAKVNPVIPEVVNQICFKVFGNDVTVAMAAEAGQLQLNVMEPVIAQCAFESVRFLVRACTTLRTRCIIGITANEDVCRRYVDNSIGIITYLNPLVGHHWGDVIGKEAARTGRSVRDLVLEKGLLDKDTLDDVLSHHNLLNPSFHGKLYNGDGED</sequence>
<organism evidence="9 10">
    <name type="scientific">Corynebacterium kroppenstedtii</name>
    <dbReference type="NCBI Taxonomy" id="161879"/>
    <lineage>
        <taxon>Bacteria</taxon>
        <taxon>Bacillati</taxon>
        <taxon>Actinomycetota</taxon>
        <taxon>Actinomycetes</taxon>
        <taxon>Mycobacteriales</taxon>
        <taxon>Corynebacteriaceae</taxon>
        <taxon>Corynebacterium</taxon>
    </lineage>
</organism>
<gene>
    <name evidence="9" type="primary">aspA</name>
    <name evidence="9" type="ORF">DI525_02515</name>
</gene>
<dbReference type="EMBL" id="QFRA01000003">
    <property type="protein sequence ID" value="PZR06254.1"/>
    <property type="molecule type" value="Genomic_DNA"/>
</dbReference>
<evidence type="ECO:0000256" key="5">
    <source>
        <dbReference type="NCBIfam" id="TIGR00839"/>
    </source>
</evidence>
<feature type="domain" description="Fumarase C C-terminal" evidence="8">
    <location>
        <begin position="518"/>
        <end position="570"/>
    </location>
</feature>
<feature type="compositionally biased region" description="Polar residues" evidence="6">
    <location>
        <begin position="15"/>
        <end position="24"/>
    </location>
</feature>
<dbReference type="GO" id="GO:0006099">
    <property type="term" value="P:tricarboxylic acid cycle"/>
    <property type="evidence" value="ECO:0007669"/>
    <property type="project" value="InterPro"/>
</dbReference>
<dbReference type="InterPro" id="IPR018951">
    <property type="entry name" value="Fumarase_C_C"/>
</dbReference>
<dbReference type="InterPro" id="IPR000362">
    <property type="entry name" value="Fumarate_lyase_fam"/>
</dbReference>
<dbReference type="GO" id="GO:0006531">
    <property type="term" value="P:aspartate metabolic process"/>
    <property type="evidence" value="ECO:0007669"/>
    <property type="project" value="InterPro"/>
</dbReference>
<dbReference type="PRINTS" id="PR00145">
    <property type="entry name" value="ARGSUCLYASE"/>
</dbReference>
<dbReference type="InterPro" id="IPR008948">
    <property type="entry name" value="L-Aspartase-like"/>
</dbReference>
<dbReference type="InterPro" id="IPR022761">
    <property type="entry name" value="Fumarate_lyase_N"/>
</dbReference>
<name>A0A2W5USJ9_9CORY</name>
<evidence type="ECO:0000259" key="7">
    <source>
        <dbReference type="Pfam" id="PF00206"/>
    </source>
</evidence>
<dbReference type="Gene3D" id="1.10.40.30">
    <property type="entry name" value="Fumarase/aspartase (C-terminal domain)"/>
    <property type="match status" value="1"/>
</dbReference>
<evidence type="ECO:0000313" key="9">
    <source>
        <dbReference type="EMBL" id="PZR06254.1"/>
    </source>
</evidence>
<evidence type="ECO:0000256" key="2">
    <source>
        <dbReference type="ARBA" id="ARBA00012992"/>
    </source>
</evidence>
<feature type="compositionally biased region" description="Low complexity" evidence="6">
    <location>
        <begin position="25"/>
        <end position="53"/>
    </location>
</feature>